<feature type="transmembrane region" description="Helical" evidence="2">
    <location>
        <begin position="113"/>
        <end position="134"/>
    </location>
</feature>
<protein>
    <submittedName>
        <fullName evidence="3">Uncharacterized protein</fullName>
    </submittedName>
</protein>
<evidence type="ECO:0000313" key="3">
    <source>
        <dbReference type="EMBL" id="KAK4325436.1"/>
    </source>
</evidence>
<organism evidence="3 4">
    <name type="scientific">Petrolisthes manimaculis</name>
    <dbReference type="NCBI Taxonomy" id="1843537"/>
    <lineage>
        <taxon>Eukaryota</taxon>
        <taxon>Metazoa</taxon>
        <taxon>Ecdysozoa</taxon>
        <taxon>Arthropoda</taxon>
        <taxon>Crustacea</taxon>
        <taxon>Multicrustacea</taxon>
        <taxon>Malacostraca</taxon>
        <taxon>Eumalacostraca</taxon>
        <taxon>Eucarida</taxon>
        <taxon>Decapoda</taxon>
        <taxon>Pleocyemata</taxon>
        <taxon>Anomura</taxon>
        <taxon>Galatheoidea</taxon>
        <taxon>Porcellanidae</taxon>
        <taxon>Petrolisthes</taxon>
    </lineage>
</organism>
<proteinExistence type="predicted"/>
<feature type="region of interest" description="Disordered" evidence="1">
    <location>
        <begin position="1"/>
        <end position="35"/>
    </location>
</feature>
<keyword evidence="2" id="KW-0812">Transmembrane</keyword>
<keyword evidence="2" id="KW-1133">Transmembrane helix</keyword>
<keyword evidence="2" id="KW-0472">Membrane</keyword>
<reference evidence="3" key="1">
    <citation type="submission" date="2023-11" db="EMBL/GenBank/DDBJ databases">
        <title>Genome assemblies of two species of porcelain crab, Petrolisthes cinctipes and Petrolisthes manimaculis (Anomura: Porcellanidae).</title>
        <authorList>
            <person name="Angst P."/>
        </authorList>
    </citation>
    <scope>NUCLEOTIDE SEQUENCE</scope>
    <source>
        <strain evidence="3">PB745_02</strain>
        <tissue evidence="3">Gill</tissue>
    </source>
</reference>
<feature type="compositionally biased region" description="Pro residues" evidence="1">
    <location>
        <begin position="24"/>
        <end position="35"/>
    </location>
</feature>
<keyword evidence="4" id="KW-1185">Reference proteome</keyword>
<evidence type="ECO:0000256" key="1">
    <source>
        <dbReference type="SAM" id="MobiDB-lite"/>
    </source>
</evidence>
<name>A0AAE1QFJ1_9EUCA</name>
<dbReference type="EMBL" id="JAWZYT010000279">
    <property type="protein sequence ID" value="KAK4325436.1"/>
    <property type="molecule type" value="Genomic_DNA"/>
</dbReference>
<accession>A0AAE1QFJ1</accession>
<sequence length="164" mass="18132">MTGPETQHRPQPSLAHHFTQAPSSPGPPPWTPPSPVLPAPSPSLLAQVPSLLTRAVSHLTWVLSLFYLLTTRPSFSFTPYQASLPPHQVTRIFTYRAPHSSSGLPHYYPRDSASLLITLVFSLNTLHLLLYRFLFFRPISLTHSSPSPLSSSPALILTHASHFP</sequence>
<gene>
    <name evidence="3" type="ORF">Pmani_003982</name>
</gene>
<evidence type="ECO:0000256" key="2">
    <source>
        <dbReference type="SAM" id="Phobius"/>
    </source>
</evidence>
<dbReference type="Proteomes" id="UP001292094">
    <property type="component" value="Unassembled WGS sequence"/>
</dbReference>
<dbReference type="AlphaFoldDB" id="A0AAE1QFJ1"/>
<comment type="caution">
    <text evidence="3">The sequence shown here is derived from an EMBL/GenBank/DDBJ whole genome shotgun (WGS) entry which is preliminary data.</text>
</comment>
<evidence type="ECO:0000313" key="4">
    <source>
        <dbReference type="Proteomes" id="UP001292094"/>
    </source>
</evidence>